<feature type="compositionally biased region" description="Polar residues" evidence="1">
    <location>
        <begin position="236"/>
        <end position="257"/>
    </location>
</feature>
<reference evidence="3" key="2">
    <citation type="submission" date="2023-06" db="EMBL/GenBank/DDBJ databases">
        <authorList>
            <consortium name="Lawrence Berkeley National Laboratory"/>
            <person name="Haridas S."/>
            <person name="Hensen N."/>
            <person name="Bonometti L."/>
            <person name="Westerberg I."/>
            <person name="Brannstrom I.O."/>
            <person name="Guillou S."/>
            <person name="Cros-Aarteil S."/>
            <person name="Calhoun S."/>
            <person name="Kuo A."/>
            <person name="Mondo S."/>
            <person name="Pangilinan J."/>
            <person name="Riley R."/>
            <person name="LaButti K."/>
            <person name="Andreopoulos B."/>
            <person name="Lipzen A."/>
            <person name="Chen C."/>
            <person name="Yanf M."/>
            <person name="Daum C."/>
            <person name="Ng V."/>
            <person name="Clum A."/>
            <person name="Steindorff A."/>
            <person name="Ohm R."/>
            <person name="Martin F."/>
            <person name="Silar P."/>
            <person name="Natvig D."/>
            <person name="Lalanne C."/>
            <person name="Gautier V."/>
            <person name="Ament-velasquez S.L."/>
            <person name="Kruys A."/>
            <person name="Hutchinson M.I."/>
            <person name="Powell A.J."/>
            <person name="Barry K."/>
            <person name="Miller A.N."/>
            <person name="Grigoriev I.V."/>
            <person name="Debuchy R."/>
            <person name="Gladieux P."/>
            <person name="Thoren M.H."/>
            <person name="Johannesson H."/>
        </authorList>
    </citation>
    <scope>NUCLEOTIDE SEQUENCE</scope>
    <source>
        <strain evidence="3">CBS 232.78</strain>
    </source>
</reference>
<gene>
    <name evidence="3" type="ORF">B0H63DRAFT_527884</name>
</gene>
<proteinExistence type="predicted"/>
<dbReference type="AlphaFoldDB" id="A0AAE0N467"/>
<feature type="region of interest" description="Disordered" evidence="1">
    <location>
        <begin position="1"/>
        <end position="317"/>
    </location>
</feature>
<evidence type="ECO:0000313" key="3">
    <source>
        <dbReference type="EMBL" id="KAK3370137.1"/>
    </source>
</evidence>
<feature type="compositionally biased region" description="Polar residues" evidence="1">
    <location>
        <begin position="17"/>
        <end position="33"/>
    </location>
</feature>
<dbReference type="EMBL" id="JAULSW010000009">
    <property type="protein sequence ID" value="KAK3370137.1"/>
    <property type="molecule type" value="Genomic_DNA"/>
</dbReference>
<feature type="domain" description="DUF6590" evidence="2">
    <location>
        <begin position="382"/>
        <end position="526"/>
    </location>
</feature>
<dbReference type="Proteomes" id="UP001285441">
    <property type="component" value="Unassembled WGS sequence"/>
</dbReference>
<evidence type="ECO:0000313" key="4">
    <source>
        <dbReference type="Proteomes" id="UP001285441"/>
    </source>
</evidence>
<feature type="region of interest" description="Disordered" evidence="1">
    <location>
        <begin position="349"/>
        <end position="368"/>
    </location>
</feature>
<feature type="compositionally biased region" description="Polar residues" evidence="1">
    <location>
        <begin position="162"/>
        <end position="173"/>
    </location>
</feature>
<protein>
    <recommendedName>
        <fullName evidence="2">DUF6590 domain-containing protein</fullName>
    </recommendedName>
</protein>
<sequence>MAGLGIQDSSAHEFAQEGNTDYTFRSMPTTATGDQRHNQSHDAYSTTDESHAVSVQAPMDQSPGYDSPSQPQSYGSSDQAQGYGASPHQGHAAVVSSKAMGKLVDRSSKPSRAPKPQAPGGRAVASSTTSKPSRTKPGKVQAVGDHDPFYPRPKKTGFASGSGFQSGPASNAQGYDGGYPVDYLATSANPTTQDDGTGSGYYGTQELAEPEHPSTEHSNAVDQGSGTYGAAEPTPEDQSSANETEAQSSSYAPQDQPSAYAEDLPRVGAPTSELENEVVQPDGYETGGVYPHEGASSYGYDRGDGQRTPTPGSPTAGGMPDEYHPAGVVPDGYEAGGVPDGYQAGAMPDDYHQYPGGPSSYSSTRRRQRDELDHRYVVEHSSKFQPGEVFKIMWSEPLGATNNETRTDFEVRMVKGQQFYHGFRRFIVVGNDEGHCTCVPILTYERRACTKRGVKPLKHGIVYHTGGEPRPLSQEPVLGFPPVEMMPYEKTEKLAPESRVNYSKLVTVEHNNRVFFIGRISPEDFDVTVAPAVDKCWNEKKRHGTGTEQRRHYGQGRRRP</sequence>
<feature type="compositionally biased region" description="Polar residues" evidence="1">
    <location>
        <begin position="186"/>
        <end position="196"/>
    </location>
</feature>
<dbReference type="Pfam" id="PF20233">
    <property type="entry name" value="DUF6590"/>
    <property type="match status" value="1"/>
</dbReference>
<feature type="compositionally biased region" description="Polar residues" evidence="1">
    <location>
        <begin position="67"/>
        <end position="80"/>
    </location>
</feature>
<reference evidence="3" key="1">
    <citation type="journal article" date="2023" name="Mol. Phylogenet. Evol.">
        <title>Genome-scale phylogeny and comparative genomics of the fungal order Sordariales.</title>
        <authorList>
            <person name="Hensen N."/>
            <person name="Bonometti L."/>
            <person name="Westerberg I."/>
            <person name="Brannstrom I.O."/>
            <person name="Guillou S."/>
            <person name="Cros-Aarteil S."/>
            <person name="Calhoun S."/>
            <person name="Haridas S."/>
            <person name="Kuo A."/>
            <person name="Mondo S."/>
            <person name="Pangilinan J."/>
            <person name="Riley R."/>
            <person name="LaButti K."/>
            <person name="Andreopoulos B."/>
            <person name="Lipzen A."/>
            <person name="Chen C."/>
            <person name="Yan M."/>
            <person name="Daum C."/>
            <person name="Ng V."/>
            <person name="Clum A."/>
            <person name="Steindorff A."/>
            <person name="Ohm R.A."/>
            <person name="Martin F."/>
            <person name="Silar P."/>
            <person name="Natvig D.O."/>
            <person name="Lalanne C."/>
            <person name="Gautier V."/>
            <person name="Ament-Velasquez S.L."/>
            <person name="Kruys A."/>
            <person name="Hutchinson M.I."/>
            <person name="Powell A.J."/>
            <person name="Barry K."/>
            <person name="Miller A.N."/>
            <person name="Grigoriev I.V."/>
            <person name="Debuchy R."/>
            <person name="Gladieux P."/>
            <person name="Hiltunen Thoren M."/>
            <person name="Johannesson H."/>
        </authorList>
    </citation>
    <scope>NUCLEOTIDE SEQUENCE</scope>
    <source>
        <strain evidence="3">CBS 232.78</strain>
    </source>
</reference>
<comment type="caution">
    <text evidence="3">The sequence shown here is derived from an EMBL/GenBank/DDBJ whole genome shotgun (WGS) entry which is preliminary data.</text>
</comment>
<name>A0AAE0N467_9PEZI</name>
<evidence type="ECO:0000259" key="2">
    <source>
        <dbReference type="Pfam" id="PF20233"/>
    </source>
</evidence>
<keyword evidence="4" id="KW-1185">Reference proteome</keyword>
<feature type="region of interest" description="Disordered" evidence="1">
    <location>
        <begin position="540"/>
        <end position="560"/>
    </location>
</feature>
<dbReference type="PANTHER" id="PTHR35391">
    <property type="entry name" value="C2H2-TYPE DOMAIN-CONTAINING PROTEIN-RELATED"/>
    <property type="match status" value="1"/>
</dbReference>
<dbReference type="InterPro" id="IPR046497">
    <property type="entry name" value="DUF6590"/>
</dbReference>
<evidence type="ECO:0000256" key="1">
    <source>
        <dbReference type="SAM" id="MobiDB-lite"/>
    </source>
</evidence>
<dbReference type="PANTHER" id="PTHR35391:SF5">
    <property type="entry name" value="DUF6590 DOMAIN-CONTAINING PROTEIN"/>
    <property type="match status" value="1"/>
</dbReference>
<accession>A0AAE0N467</accession>
<organism evidence="3 4">
    <name type="scientific">Podospora didyma</name>
    <dbReference type="NCBI Taxonomy" id="330526"/>
    <lineage>
        <taxon>Eukaryota</taxon>
        <taxon>Fungi</taxon>
        <taxon>Dikarya</taxon>
        <taxon>Ascomycota</taxon>
        <taxon>Pezizomycotina</taxon>
        <taxon>Sordariomycetes</taxon>
        <taxon>Sordariomycetidae</taxon>
        <taxon>Sordariales</taxon>
        <taxon>Podosporaceae</taxon>
        <taxon>Podospora</taxon>
    </lineage>
</organism>
<feature type="compositionally biased region" description="Polar residues" evidence="1">
    <location>
        <begin position="216"/>
        <end position="225"/>
    </location>
</feature>